<proteinExistence type="predicted"/>
<gene>
    <name evidence="1" type="ORF">J2S03_002737</name>
</gene>
<evidence type="ECO:0000313" key="2">
    <source>
        <dbReference type="Proteomes" id="UP001232973"/>
    </source>
</evidence>
<sequence>MSLLAGTLTVDAALAKLAECGVCLSESCARNWFTRIQGQVTKVIALVSRIVQFHRPDVPLPPLRHNVRDSVLCTYYDRLVLLDVAGGSDFWNLRREVVCLFAPSLSVKRVSYGLSPALPP</sequence>
<protein>
    <submittedName>
        <fullName evidence="1">Uncharacterized protein</fullName>
    </submittedName>
</protein>
<reference evidence="1 2" key="1">
    <citation type="submission" date="2023-07" db="EMBL/GenBank/DDBJ databases">
        <title>Genomic Encyclopedia of Type Strains, Phase IV (KMG-IV): sequencing the most valuable type-strain genomes for metagenomic binning, comparative biology and taxonomic classification.</title>
        <authorList>
            <person name="Goeker M."/>
        </authorList>
    </citation>
    <scope>NUCLEOTIDE SEQUENCE [LARGE SCALE GENOMIC DNA]</scope>
    <source>
        <strain evidence="1 2">DSM 4006</strain>
    </source>
</reference>
<name>A0ABT9XKP1_9BACL</name>
<evidence type="ECO:0000313" key="1">
    <source>
        <dbReference type="EMBL" id="MDQ0190870.1"/>
    </source>
</evidence>
<comment type="caution">
    <text evidence="1">The sequence shown here is derived from an EMBL/GenBank/DDBJ whole genome shotgun (WGS) entry which is preliminary data.</text>
</comment>
<dbReference type="RefSeq" id="WP_410028620.1">
    <property type="nucleotide sequence ID" value="NZ_JAUANV010000075.1"/>
</dbReference>
<dbReference type="EMBL" id="JAUSTP010000026">
    <property type="protein sequence ID" value="MDQ0190870.1"/>
    <property type="molecule type" value="Genomic_DNA"/>
</dbReference>
<organism evidence="1 2">
    <name type="scientific">Alicyclobacillus cycloheptanicus</name>
    <dbReference type="NCBI Taxonomy" id="1457"/>
    <lineage>
        <taxon>Bacteria</taxon>
        <taxon>Bacillati</taxon>
        <taxon>Bacillota</taxon>
        <taxon>Bacilli</taxon>
        <taxon>Bacillales</taxon>
        <taxon>Alicyclobacillaceae</taxon>
        <taxon>Alicyclobacillus</taxon>
    </lineage>
</organism>
<dbReference type="Proteomes" id="UP001232973">
    <property type="component" value="Unassembled WGS sequence"/>
</dbReference>
<keyword evidence="2" id="KW-1185">Reference proteome</keyword>
<accession>A0ABT9XKP1</accession>